<evidence type="ECO:0000313" key="1">
    <source>
        <dbReference type="EMBL" id="CAA9221288.1"/>
    </source>
</evidence>
<dbReference type="Gene3D" id="3.40.30.10">
    <property type="entry name" value="Glutaredoxin"/>
    <property type="match status" value="1"/>
</dbReference>
<dbReference type="InterPro" id="IPR036249">
    <property type="entry name" value="Thioredoxin-like_sf"/>
</dbReference>
<reference evidence="1" key="1">
    <citation type="submission" date="2020-02" db="EMBL/GenBank/DDBJ databases">
        <authorList>
            <person name="Meier V. D."/>
        </authorList>
    </citation>
    <scope>NUCLEOTIDE SEQUENCE</scope>
    <source>
        <strain evidence="1">AVDCRST_MAG76</strain>
    </source>
</reference>
<proteinExistence type="predicted"/>
<dbReference type="EMBL" id="CADCSZ010000040">
    <property type="protein sequence ID" value="CAA9221288.1"/>
    <property type="molecule type" value="Genomic_DNA"/>
</dbReference>
<accession>A0A6J4HE86</accession>
<sequence>MTAPPAAQEKQLRKYNYEHFWLKHFLADIGRTFKGAGVHPGRAAPQFEMPCTDGGTVSLSSLHGEPVLLHFGSGT</sequence>
<dbReference type="SUPFAM" id="SSF52833">
    <property type="entry name" value="Thioredoxin-like"/>
    <property type="match status" value="1"/>
</dbReference>
<dbReference type="AlphaFoldDB" id="A0A6J4HE86"/>
<name>A0A6J4HE86_9ACTN</name>
<protein>
    <submittedName>
        <fullName evidence="1">Uncharacterized protein</fullName>
    </submittedName>
</protein>
<organism evidence="1">
    <name type="scientific">uncultured Acidimicrobiales bacterium</name>
    <dbReference type="NCBI Taxonomy" id="310071"/>
    <lineage>
        <taxon>Bacteria</taxon>
        <taxon>Bacillati</taxon>
        <taxon>Actinomycetota</taxon>
        <taxon>Acidimicrobiia</taxon>
        <taxon>Acidimicrobiales</taxon>
        <taxon>environmental samples</taxon>
    </lineage>
</organism>
<gene>
    <name evidence="1" type="ORF">AVDCRST_MAG76-719</name>
</gene>